<keyword evidence="4" id="KW-1185">Reference proteome</keyword>
<reference evidence="3 4" key="1">
    <citation type="journal article" date="2019" name="PLoS Negl. Trop. Dis.">
        <title>Whole genome sequencing of Entamoeba nuttalli reveals mammalian host-related molecular signatures and a novel octapeptide-repeat surface protein.</title>
        <authorList>
            <person name="Tanaka M."/>
            <person name="Makiuchi T."/>
            <person name="Komiyama T."/>
            <person name="Shiina T."/>
            <person name="Osaki K."/>
            <person name="Tachibana H."/>
        </authorList>
    </citation>
    <scope>NUCLEOTIDE SEQUENCE [LARGE SCALE GENOMIC DNA]</scope>
    <source>
        <strain evidence="3 4">P19-061405</strain>
    </source>
</reference>
<evidence type="ECO:0000259" key="2">
    <source>
        <dbReference type="PROSITE" id="PS51688"/>
    </source>
</evidence>
<accession>A0ABQ0DF63</accession>
<feature type="transmembrane region" description="Helical" evidence="1">
    <location>
        <begin position="455"/>
        <end position="476"/>
    </location>
</feature>
<dbReference type="EMBL" id="BAAFRS010000081">
    <property type="protein sequence ID" value="GAB1221465.1"/>
    <property type="molecule type" value="Genomic_DNA"/>
</dbReference>
<keyword evidence="1" id="KW-0472">Membrane</keyword>
<feature type="transmembrane region" description="Helical" evidence="1">
    <location>
        <begin position="483"/>
        <end position="508"/>
    </location>
</feature>
<feature type="domain" description="Peptidase S74" evidence="2">
    <location>
        <begin position="224"/>
        <end position="309"/>
    </location>
</feature>
<comment type="caution">
    <text evidence="3">The sequence shown here is derived from an EMBL/GenBank/DDBJ whole genome shotgun (WGS) entry which is preliminary data.</text>
</comment>
<dbReference type="PANTHER" id="PTHR13029">
    <property type="match status" value="1"/>
</dbReference>
<sequence length="632" mass="71336">MDMKTTVQQRKKSWLCIFPGCKEPVKTHYNCYSHVWDAHLRHLAALPIYGGEKGQVYKKLTHRLEAKKQCELYMTEVNNYTDIEQQRSIARARIGNPQLSLFINSLDSEITGTVSNEAINTVINQNNVVTFPLQDLVNSSLNKSLSLPSQSNLYQSSSYPLSFQEQSSPVVHTYECGSNEIEDNLLKSVLQHDDFIRIIQINENLKRLHVAGEVLAENGFLQRSDARVKEHIEPLKGCLDKILKLTGKSFNYTGKDEKNLGFIAQEVQEVCPELVHEDEFGLSVDVIGIIPILVEALKEINNAASESNTGSMDCFKELSKAANDALENIKTISKKLQENEDEKRKVIGTFAIEEESFHFSMGPAIITFSLAVLLSTLSGLVIFILPKLPGVWFYCWGITCALWFSTFQNKNELTYTMQKRKLILYWNKENTLFTYVLLFIGLLTVGMSIVMGKSIIILCLVSLCILFILGALAFWFNTRYKLSFNIIISVLVLFFLGVAVIIGVSFLIQPDYTCSINDNRSGYSLTISLNEKIPKQVISQLPWNCWSSSFEFSDKLPPGIYSVTKGSNTAPYIEGIVRTNFPTFTTNVYIKCVDVTRFYCGAITFKTCSSRTTEDDCIRNGCDWFSETGVCQ</sequence>
<protein>
    <recommendedName>
        <fullName evidence="2">Peptidase S74 domain-containing protein</fullName>
    </recommendedName>
</protein>
<organism evidence="3 4">
    <name type="scientific">Entamoeba nuttalli</name>
    <dbReference type="NCBI Taxonomy" id="412467"/>
    <lineage>
        <taxon>Eukaryota</taxon>
        <taxon>Amoebozoa</taxon>
        <taxon>Evosea</taxon>
        <taxon>Archamoebae</taxon>
        <taxon>Mastigamoebida</taxon>
        <taxon>Entamoebidae</taxon>
        <taxon>Entamoeba</taxon>
    </lineage>
</organism>
<keyword evidence="1" id="KW-1133">Transmembrane helix</keyword>
<dbReference type="PANTHER" id="PTHR13029:SF21">
    <property type="entry name" value="PEPTIDASE S74 DOMAIN-CONTAINING PROTEIN"/>
    <property type="match status" value="1"/>
</dbReference>
<dbReference type="Proteomes" id="UP001628156">
    <property type="component" value="Unassembled WGS sequence"/>
</dbReference>
<gene>
    <name evidence="3" type="ORF">ENUP19_0081G0015</name>
</gene>
<keyword evidence="1" id="KW-0812">Transmembrane</keyword>
<evidence type="ECO:0000256" key="1">
    <source>
        <dbReference type="SAM" id="Phobius"/>
    </source>
</evidence>
<proteinExistence type="predicted"/>
<evidence type="ECO:0000313" key="4">
    <source>
        <dbReference type="Proteomes" id="UP001628156"/>
    </source>
</evidence>
<dbReference type="InterPro" id="IPR030392">
    <property type="entry name" value="S74_ICA"/>
</dbReference>
<name>A0ABQ0DF63_9EUKA</name>
<feature type="transmembrane region" description="Helical" evidence="1">
    <location>
        <begin position="430"/>
        <end position="449"/>
    </location>
</feature>
<dbReference type="Pfam" id="PF13884">
    <property type="entry name" value="Peptidase_S74"/>
    <property type="match status" value="1"/>
</dbReference>
<feature type="transmembrane region" description="Helical" evidence="1">
    <location>
        <begin position="364"/>
        <end position="385"/>
    </location>
</feature>
<feature type="transmembrane region" description="Helical" evidence="1">
    <location>
        <begin position="391"/>
        <end position="409"/>
    </location>
</feature>
<dbReference type="InterPro" id="IPR051577">
    <property type="entry name" value="MRF-like"/>
</dbReference>
<evidence type="ECO:0000313" key="3">
    <source>
        <dbReference type="EMBL" id="GAB1221465.1"/>
    </source>
</evidence>
<dbReference type="PROSITE" id="PS51688">
    <property type="entry name" value="ICA"/>
    <property type="match status" value="1"/>
</dbReference>